<organism evidence="1">
    <name type="scientific">Tanacetum cinerariifolium</name>
    <name type="common">Dalmatian daisy</name>
    <name type="synonym">Chrysanthemum cinerariifolium</name>
    <dbReference type="NCBI Taxonomy" id="118510"/>
    <lineage>
        <taxon>Eukaryota</taxon>
        <taxon>Viridiplantae</taxon>
        <taxon>Streptophyta</taxon>
        <taxon>Embryophyta</taxon>
        <taxon>Tracheophyta</taxon>
        <taxon>Spermatophyta</taxon>
        <taxon>Magnoliopsida</taxon>
        <taxon>eudicotyledons</taxon>
        <taxon>Gunneridae</taxon>
        <taxon>Pentapetalae</taxon>
        <taxon>asterids</taxon>
        <taxon>campanulids</taxon>
        <taxon>Asterales</taxon>
        <taxon>Asteraceae</taxon>
        <taxon>Asteroideae</taxon>
        <taxon>Anthemideae</taxon>
        <taxon>Anthemidinae</taxon>
        <taxon>Tanacetum</taxon>
    </lineage>
</organism>
<name>A0A699X3K5_TANCI</name>
<reference evidence="1" key="1">
    <citation type="journal article" date="2019" name="Sci. Rep.">
        <title>Draft genome of Tanacetum cinerariifolium, the natural source of mosquito coil.</title>
        <authorList>
            <person name="Yamashiro T."/>
            <person name="Shiraishi A."/>
            <person name="Satake H."/>
            <person name="Nakayama K."/>
        </authorList>
    </citation>
    <scope>NUCLEOTIDE SEQUENCE</scope>
</reference>
<comment type="caution">
    <text evidence="1">The sequence shown here is derived from an EMBL/GenBank/DDBJ whole genome shotgun (WGS) entry which is preliminary data.</text>
</comment>
<accession>A0A699X3K5</accession>
<evidence type="ECO:0000313" key="1">
    <source>
        <dbReference type="EMBL" id="GFD54365.1"/>
    </source>
</evidence>
<proteinExistence type="predicted"/>
<sequence length="59" mass="6855">LTYQEVVACEDSSKWKAAKKEEMDSLRKNKTWELVDHQAGKKLVTCKWLFKIKEGIEGV</sequence>
<dbReference type="EMBL" id="BKCJ011805098">
    <property type="protein sequence ID" value="GFD54365.1"/>
    <property type="molecule type" value="Genomic_DNA"/>
</dbReference>
<protein>
    <submittedName>
        <fullName evidence="1">Copia LTR rider</fullName>
    </submittedName>
</protein>
<dbReference type="AlphaFoldDB" id="A0A699X3K5"/>
<feature type="non-terminal residue" evidence="1">
    <location>
        <position position="1"/>
    </location>
</feature>
<gene>
    <name evidence="1" type="ORF">Tci_926334</name>
</gene>